<proteinExistence type="predicted"/>
<keyword evidence="1" id="KW-0732">Signal</keyword>
<evidence type="ECO:0000313" key="3">
    <source>
        <dbReference type="Proteomes" id="UP000267418"/>
    </source>
</evidence>
<gene>
    <name evidence="2" type="ORF">EJP69_01200</name>
</gene>
<dbReference type="OrthoDB" id="7062395at2"/>
<sequence>MKKKIKLFAACAALATAGTALAQNVVTPAPQNVLQLTASGAVEVQQDMLSMTLVTTRDATDAATVQTQLKAALDAALAEAKKNAQAGQLDVRTGNFSLSPRYTKDGKINGWQGSTELVLEGRDFPRITQTAGRITTLSVGNVGFGLSREQRAKTETEAQTIAIQNFKQKADELAKGFGFSGYTLREVSVNASDNGPIRPRMMAVQAKSFSSADSAVPVEAGKTSVTVSVSGSVQLK</sequence>
<organism evidence="2 3">
    <name type="scientific">Variovorax gossypii</name>
    <dbReference type="NCBI Taxonomy" id="1679495"/>
    <lineage>
        <taxon>Bacteria</taxon>
        <taxon>Pseudomonadati</taxon>
        <taxon>Pseudomonadota</taxon>
        <taxon>Betaproteobacteria</taxon>
        <taxon>Burkholderiales</taxon>
        <taxon>Comamonadaceae</taxon>
        <taxon>Variovorax</taxon>
    </lineage>
</organism>
<dbReference type="PANTHER" id="PTHR34387:SF1">
    <property type="entry name" value="PERIPLASMIC IMMUNOGENIC PROTEIN"/>
    <property type="match status" value="1"/>
</dbReference>
<evidence type="ECO:0000313" key="2">
    <source>
        <dbReference type="EMBL" id="RTQ36400.1"/>
    </source>
</evidence>
<dbReference type="PANTHER" id="PTHR34387">
    <property type="entry name" value="SLR1258 PROTEIN"/>
    <property type="match status" value="1"/>
</dbReference>
<reference evidence="2 3" key="1">
    <citation type="submission" date="2018-12" db="EMBL/GenBank/DDBJ databases">
        <title>The genome of Variovorax gossypii DSM 100435.</title>
        <authorList>
            <person name="Gao J."/>
            <person name="Sun J."/>
        </authorList>
    </citation>
    <scope>NUCLEOTIDE SEQUENCE [LARGE SCALE GENOMIC DNA]</scope>
    <source>
        <strain evidence="2 3">DSM 100435</strain>
    </source>
</reference>
<dbReference type="AlphaFoldDB" id="A0A3S0JYE7"/>
<dbReference type="RefSeq" id="WP_126468467.1">
    <property type="nucleotide sequence ID" value="NZ_RXOE01000001.1"/>
</dbReference>
<dbReference type="Gene3D" id="3.30.110.170">
    <property type="entry name" value="Protein of unknown function (DUF541), domain 1"/>
    <property type="match status" value="1"/>
</dbReference>
<dbReference type="Gene3D" id="3.30.70.2970">
    <property type="entry name" value="Protein of unknown function (DUF541), domain 2"/>
    <property type="match status" value="1"/>
</dbReference>
<accession>A0A3S0JYE7</accession>
<dbReference type="Proteomes" id="UP000267418">
    <property type="component" value="Unassembled WGS sequence"/>
</dbReference>
<comment type="caution">
    <text evidence="2">The sequence shown here is derived from an EMBL/GenBank/DDBJ whole genome shotgun (WGS) entry which is preliminary data.</text>
</comment>
<evidence type="ECO:0000256" key="1">
    <source>
        <dbReference type="SAM" id="SignalP"/>
    </source>
</evidence>
<dbReference type="InterPro" id="IPR052022">
    <property type="entry name" value="26kDa_periplasmic_antigen"/>
</dbReference>
<dbReference type="InterPro" id="IPR007497">
    <property type="entry name" value="SIMPL/DUF541"/>
</dbReference>
<dbReference type="Pfam" id="PF04402">
    <property type="entry name" value="SIMPL"/>
    <property type="match status" value="1"/>
</dbReference>
<keyword evidence="3" id="KW-1185">Reference proteome</keyword>
<protein>
    <submittedName>
        <fullName evidence="2">DUF541 domain-containing protein</fullName>
    </submittedName>
</protein>
<dbReference type="EMBL" id="RXOE01000001">
    <property type="protein sequence ID" value="RTQ36400.1"/>
    <property type="molecule type" value="Genomic_DNA"/>
</dbReference>
<name>A0A3S0JYE7_9BURK</name>
<feature type="chain" id="PRO_5018570103" evidence="1">
    <location>
        <begin position="23"/>
        <end position="236"/>
    </location>
</feature>
<feature type="signal peptide" evidence="1">
    <location>
        <begin position="1"/>
        <end position="22"/>
    </location>
</feature>
<dbReference type="GO" id="GO:0006974">
    <property type="term" value="P:DNA damage response"/>
    <property type="evidence" value="ECO:0007669"/>
    <property type="project" value="TreeGrafter"/>
</dbReference>